<dbReference type="GO" id="GO:0007018">
    <property type="term" value="P:microtubule-based movement"/>
    <property type="evidence" value="ECO:0007669"/>
    <property type="project" value="TreeGrafter"/>
</dbReference>
<dbReference type="PANTHER" id="PTHR45783">
    <property type="entry name" value="KINESIN LIGHT CHAIN"/>
    <property type="match status" value="1"/>
</dbReference>
<dbReference type="SUPFAM" id="SSF48452">
    <property type="entry name" value="TPR-like"/>
    <property type="match status" value="1"/>
</dbReference>
<organism evidence="5 6">
    <name type="scientific">Granulicella aggregans</name>
    <dbReference type="NCBI Taxonomy" id="474949"/>
    <lineage>
        <taxon>Bacteria</taxon>
        <taxon>Pseudomonadati</taxon>
        <taxon>Acidobacteriota</taxon>
        <taxon>Terriglobia</taxon>
        <taxon>Terriglobales</taxon>
        <taxon>Acidobacteriaceae</taxon>
        <taxon>Granulicella</taxon>
    </lineage>
</organism>
<dbReference type="AlphaFoldDB" id="A0A7W7ZI95"/>
<evidence type="ECO:0000313" key="6">
    <source>
        <dbReference type="Proteomes" id="UP000540989"/>
    </source>
</evidence>
<dbReference type="Proteomes" id="UP000540989">
    <property type="component" value="Unassembled WGS sequence"/>
</dbReference>
<keyword evidence="2" id="KW-0963">Cytoplasm</keyword>
<dbReference type="GO" id="GO:0005871">
    <property type="term" value="C:kinesin complex"/>
    <property type="evidence" value="ECO:0007669"/>
    <property type="project" value="InterPro"/>
</dbReference>
<keyword evidence="4" id="KW-0802">TPR repeat</keyword>
<keyword evidence="3" id="KW-0677">Repeat</keyword>
<evidence type="ECO:0000313" key="5">
    <source>
        <dbReference type="EMBL" id="MBB5060444.1"/>
    </source>
</evidence>
<dbReference type="GO" id="GO:0005737">
    <property type="term" value="C:cytoplasm"/>
    <property type="evidence" value="ECO:0007669"/>
    <property type="project" value="UniProtKB-SubCell"/>
</dbReference>
<dbReference type="Gene3D" id="1.25.40.10">
    <property type="entry name" value="Tetratricopeptide repeat domain"/>
    <property type="match status" value="1"/>
</dbReference>
<gene>
    <name evidence="5" type="ORF">HDF16_005180</name>
</gene>
<dbReference type="InterPro" id="IPR011990">
    <property type="entry name" value="TPR-like_helical_dom_sf"/>
</dbReference>
<protein>
    <recommendedName>
        <fullName evidence="7">Tetratricopeptide repeat protein</fullName>
    </recommendedName>
</protein>
<dbReference type="InterPro" id="IPR002151">
    <property type="entry name" value="Kinesin_light"/>
</dbReference>
<dbReference type="GO" id="GO:0019894">
    <property type="term" value="F:kinesin binding"/>
    <property type="evidence" value="ECO:0007669"/>
    <property type="project" value="TreeGrafter"/>
</dbReference>
<evidence type="ECO:0000256" key="3">
    <source>
        <dbReference type="ARBA" id="ARBA00022737"/>
    </source>
</evidence>
<evidence type="ECO:0000256" key="1">
    <source>
        <dbReference type="ARBA" id="ARBA00004496"/>
    </source>
</evidence>
<accession>A0A7W7ZI95</accession>
<name>A0A7W7ZI95_9BACT</name>
<proteinExistence type="predicted"/>
<keyword evidence="6" id="KW-1185">Reference proteome</keyword>
<dbReference type="PANTHER" id="PTHR45783:SF3">
    <property type="entry name" value="KINESIN LIGHT CHAIN"/>
    <property type="match status" value="1"/>
</dbReference>
<dbReference type="EMBL" id="JACHIP010000013">
    <property type="protein sequence ID" value="MBB5060444.1"/>
    <property type="molecule type" value="Genomic_DNA"/>
</dbReference>
<dbReference type="Pfam" id="PF13424">
    <property type="entry name" value="TPR_12"/>
    <property type="match status" value="1"/>
</dbReference>
<evidence type="ECO:0008006" key="7">
    <source>
        <dbReference type="Google" id="ProtNLM"/>
    </source>
</evidence>
<comment type="caution">
    <text evidence="5">The sequence shown here is derived from an EMBL/GenBank/DDBJ whole genome shotgun (WGS) entry which is preliminary data.</text>
</comment>
<comment type="subcellular location">
    <subcellularLocation>
        <location evidence="1">Cytoplasm</location>
    </subcellularLocation>
</comment>
<sequence>MEEAERAARRVLAIDERAYGTDHHEVALDLFNLPLLLRATNRLTGAEAAFERALAIQERSLGPENQLVGRTLSALALLL</sequence>
<reference evidence="5 6" key="1">
    <citation type="submission" date="2020-08" db="EMBL/GenBank/DDBJ databases">
        <title>Genomic Encyclopedia of Type Strains, Phase IV (KMG-V): Genome sequencing to study the core and pangenomes of soil and plant-associated prokaryotes.</title>
        <authorList>
            <person name="Whitman W."/>
        </authorList>
    </citation>
    <scope>NUCLEOTIDE SEQUENCE [LARGE SCALE GENOMIC DNA]</scope>
    <source>
        <strain evidence="5 6">M8UP14</strain>
    </source>
</reference>
<evidence type="ECO:0000256" key="2">
    <source>
        <dbReference type="ARBA" id="ARBA00022490"/>
    </source>
</evidence>
<evidence type="ECO:0000256" key="4">
    <source>
        <dbReference type="ARBA" id="ARBA00022803"/>
    </source>
</evidence>